<evidence type="ECO:0000313" key="4">
    <source>
        <dbReference type="Proteomes" id="UP001642409"/>
    </source>
</evidence>
<evidence type="ECO:0000313" key="3">
    <source>
        <dbReference type="EMBL" id="CAL5988324.1"/>
    </source>
</evidence>
<feature type="region of interest" description="Disordered" evidence="1">
    <location>
        <begin position="171"/>
        <end position="241"/>
    </location>
</feature>
<proteinExistence type="predicted"/>
<feature type="compositionally biased region" description="Low complexity" evidence="1">
    <location>
        <begin position="187"/>
        <end position="214"/>
    </location>
</feature>
<dbReference type="EMBL" id="CATOUU010001177">
    <property type="protein sequence ID" value="CAI9977236.1"/>
    <property type="molecule type" value="Genomic_DNA"/>
</dbReference>
<evidence type="ECO:0000256" key="1">
    <source>
        <dbReference type="SAM" id="MobiDB-lite"/>
    </source>
</evidence>
<feature type="region of interest" description="Disordered" evidence="1">
    <location>
        <begin position="1"/>
        <end position="62"/>
    </location>
</feature>
<gene>
    <name evidence="3" type="ORF">HINF_LOCUS10318</name>
    <name evidence="2" type="ORF">HINF_LOCUS64881</name>
</gene>
<dbReference type="AlphaFoldDB" id="A0AA86RFW5"/>
<sequence>MNPPTFSSFKLPPTTPQTEYLPPPNLPSLGTSLKSNSGISSLDQSAPSVPYQPMPLNTSNQNNFKVTKPIQCGSQYLYEQKPMPTMKEIKTLLLTFRLNINDTKLEEQCDFGQQNDQQALIDQQTIQSPMVENSSQQTAQSQPLSSTSVYQPSSSIPDAISQTFTSTYLFSSPSIPSAPSLPPQIPSPQSQPSQQQQQQSQQQQYQQSQNQQLSNTAQLLPSYPQSQPTTTPFQPHSSQTALNPQLSNTAYQLYPAVSFNQPQIKINAQVHQIENAFVNQFNEFATENEKKLFKIKEDLLKQMETINEFQNVAAEYLKRGDKTNARRMLVLKRNAVLFLERLEKEMNKLEGEM</sequence>
<feature type="compositionally biased region" description="Low complexity" evidence="1">
    <location>
        <begin position="221"/>
        <end position="240"/>
    </location>
</feature>
<accession>A0AA86RFW5</accession>
<feature type="region of interest" description="Disordered" evidence="1">
    <location>
        <begin position="129"/>
        <end position="154"/>
    </location>
</feature>
<keyword evidence="4" id="KW-1185">Reference proteome</keyword>
<protein>
    <submittedName>
        <fullName evidence="2">Uncharacterized protein</fullName>
    </submittedName>
</protein>
<name>A0AA86RFW5_9EUKA</name>
<dbReference type="Proteomes" id="UP001642409">
    <property type="component" value="Unassembled WGS sequence"/>
</dbReference>
<dbReference type="EMBL" id="CAXDID020000022">
    <property type="protein sequence ID" value="CAL5988324.1"/>
    <property type="molecule type" value="Genomic_DNA"/>
</dbReference>
<reference evidence="3 4" key="2">
    <citation type="submission" date="2024-07" db="EMBL/GenBank/DDBJ databases">
        <authorList>
            <person name="Akdeniz Z."/>
        </authorList>
    </citation>
    <scope>NUCLEOTIDE SEQUENCE [LARGE SCALE GENOMIC DNA]</scope>
</reference>
<feature type="compositionally biased region" description="Polar residues" evidence="1">
    <location>
        <begin position="28"/>
        <end position="47"/>
    </location>
</feature>
<reference evidence="2" key="1">
    <citation type="submission" date="2023-06" db="EMBL/GenBank/DDBJ databases">
        <authorList>
            <person name="Kurt Z."/>
        </authorList>
    </citation>
    <scope>NUCLEOTIDE SEQUENCE</scope>
</reference>
<organism evidence="2">
    <name type="scientific">Hexamita inflata</name>
    <dbReference type="NCBI Taxonomy" id="28002"/>
    <lineage>
        <taxon>Eukaryota</taxon>
        <taxon>Metamonada</taxon>
        <taxon>Diplomonadida</taxon>
        <taxon>Hexamitidae</taxon>
        <taxon>Hexamitinae</taxon>
        <taxon>Hexamita</taxon>
    </lineage>
</organism>
<evidence type="ECO:0000313" key="2">
    <source>
        <dbReference type="EMBL" id="CAI9977236.1"/>
    </source>
</evidence>
<comment type="caution">
    <text evidence="2">The sequence shown here is derived from an EMBL/GenBank/DDBJ whole genome shotgun (WGS) entry which is preliminary data.</text>
</comment>